<feature type="transmembrane region" description="Helical" evidence="8">
    <location>
        <begin position="286"/>
        <end position="305"/>
    </location>
</feature>
<dbReference type="EMBL" id="CP042264">
    <property type="protein sequence ID" value="QDY71201.1"/>
    <property type="molecule type" value="Genomic_DNA"/>
</dbReference>
<keyword evidence="11" id="KW-1185">Reference proteome</keyword>
<dbReference type="KEGG" id="lit:FPZ52_16005"/>
<evidence type="ECO:0000256" key="4">
    <source>
        <dbReference type="ARBA" id="ARBA00022475"/>
    </source>
</evidence>
<feature type="transmembrane region" description="Helical" evidence="8">
    <location>
        <begin position="224"/>
        <end position="243"/>
    </location>
</feature>
<accession>A0A5B8J218</accession>
<feature type="transmembrane region" description="Helical" evidence="8">
    <location>
        <begin position="255"/>
        <end position="280"/>
    </location>
</feature>
<dbReference type="GO" id="GO:0140359">
    <property type="term" value="F:ABC-type transporter activity"/>
    <property type="evidence" value="ECO:0007669"/>
    <property type="project" value="InterPro"/>
</dbReference>
<evidence type="ECO:0000256" key="3">
    <source>
        <dbReference type="ARBA" id="ARBA00022448"/>
    </source>
</evidence>
<dbReference type="RefSeq" id="WP_146366617.1">
    <property type="nucleotide sequence ID" value="NZ_CP042264.1"/>
</dbReference>
<feature type="transmembrane region" description="Helical" evidence="8">
    <location>
        <begin position="317"/>
        <end position="337"/>
    </location>
</feature>
<dbReference type="InterPro" id="IPR051449">
    <property type="entry name" value="ABC-2_transporter_component"/>
</dbReference>
<comment type="similarity">
    <text evidence="2">Belongs to the ABC-2 integral membrane protein family.</text>
</comment>
<dbReference type="PANTHER" id="PTHR30294:SF47">
    <property type="entry name" value="INNER MEMBRANE TRANSPORT PERMEASE YHHJ"/>
    <property type="match status" value="1"/>
</dbReference>
<keyword evidence="5 8" id="KW-0812">Transmembrane</keyword>
<dbReference type="Pfam" id="PF12698">
    <property type="entry name" value="ABC2_membrane_3"/>
    <property type="match status" value="1"/>
</dbReference>
<evidence type="ECO:0000256" key="7">
    <source>
        <dbReference type="ARBA" id="ARBA00023136"/>
    </source>
</evidence>
<dbReference type="PANTHER" id="PTHR30294">
    <property type="entry name" value="MEMBRANE COMPONENT OF ABC TRANSPORTER YHHJ-RELATED"/>
    <property type="match status" value="1"/>
</dbReference>
<sequence>MNLVNVFQLGIKELRGLWRDPIMLILIVYSFTLSVYTSANSTPDSLSNATISIVDEDQSELSSRIVTAFYQPYFVEPSFITIPEMDSRMDEGLDTFALNIPAGFARDVLAGRSPDIQLNVDATRMTQAFTGSGYIQSIVSSEVSEYVDSYRPSDDLPVDLTLRARYNSSLDPGWFGSINSVIQSITMLSIVLTGAALIREKEHGTVEHLLVMPVTSFEIMLSKIWSMALVVLIASAFSIIVVVQMLLNVPVAGSVLLFMVGAVLMLLATTALGIFLATMAGTMPQFGLLLILVLLPLQVLSGGMTPRESMPEIIQNIMLAAPNTHFIILSQAILFRGAGLPVVWPQFLALAAIATLLVWLALNRFRRFLR</sequence>
<comment type="subcellular location">
    <subcellularLocation>
        <location evidence="1">Cell membrane</location>
        <topology evidence="1">Multi-pass membrane protein</topology>
    </subcellularLocation>
</comment>
<reference evidence="10 11" key="1">
    <citation type="submission" date="2019-07" db="EMBL/GenBank/DDBJ databases">
        <title>Litoreibacter alkalisoli sp. nov., isolated from saline-alkaline soil.</title>
        <authorList>
            <person name="Wang S."/>
            <person name="Xu L."/>
            <person name="Xing Y.-T."/>
            <person name="Sun J.-Q."/>
        </authorList>
    </citation>
    <scope>NUCLEOTIDE SEQUENCE [LARGE SCALE GENOMIC DNA]</scope>
    <source>
        <strain evidence="10 11">LN3S51</strain>
        <plasmid evidence="10 11">unnamed3</plasmid>
    </source>
</reference>
<evidence type="ECO:0000256" key="1">
    <source>
        <dbReference type="ARBA" id="ARBA00004651"/>
    </source>
</evidence>
<evidence type="ECO:0000256" key="5">
    <source>
        <dbReference type="ARBA" id="ARBA00022692"/>
    </source>
</evidence>
<keyword evidence="4" id="KW-1003">Cell membrane</keyword>
<evidence type="ECO:0000259" key="9">
    <source>
        <dbReference type="PROSITE" id="PS51012"/>
    </source>
</evidence>
<feature type="domain" description="ABC transmembrane type-2" evidence="9">
    <location>
        <begin position="132"/>
        <end position="368"/>
    </location>
</feature>
<evidence type="ECO:0000256" key="8">
    <source>
        <dbReference type="SAM" id="Phobius"/>
    </source>
</evidence>
<name>A0A5B8J218_9RHOB</name>
<feature type="transmembrane region" description="Helical" evidence="8">
    <location>
        <begin position="343"/>
        <end position="362"/>
    </location>
</feature>
<dbReference type="Proteomes" id="UP000318483">
    <property type="component" value="Plasmid unnamed3"/>
</dbReference>
<keyword evidence="7 8" id="KW-0472">Membrane</keyword>
<evidence type="ECO:0000256" key="2">
    <source>
        <dbReference type="ARBA" id="ARBA00007783"/>
    </source>
</evidence>
<dbReference type="OrthoDB" id="9784671at2"/>
<keyword evidence="6 8" id="KW-1133">Transmembrane helix</keyword>
<geneLocation type="plasmid" evidence="10 11">
    <name>unnamed3</name>
</geneLocation>
<keyword evidence="3" id="KW-0813">Transport</keyword>
<proteinExistence type="inferred from homology"/>
<dbReference type="Gene3D" id="3.40.1710.10">
    <property type="entry name" value="abc type-2 transporter like domain"/>
    <property type="match status" value="1"/>
</dbReference>
<evidence type="ECO:0000313" key="10">
    <source>
        <dbReference type="EMBL" id="QDY71201.1"/>
    </source>
</evidence>
<gene>
    <name evidence="10" type="ORF">FPZ52_16005</name>
</gene>
<organism evidence="10 11">
    <name type="scientific">Qingshengfaniella alkalisoli</name>
    <dbReference type="NCBI Taxonomy" id="2599296"/>
    <lineage>
        <taxon>Bacteria</taxon>
        <taxon>Pseudomonadati</taxon>
        <taxon>Pseudomonadota</taxon>
        <taxon>Alphaproteobacteria</taxon>
        <taxon>Rhodobacterales</taxon>
        <taxon>Paracoccaceae</taxon>
        <taxon>Qingshengfaniella</taxon>
    </lineage>
</organism>
<evidence type="ECO:0000256" key="6">
    <source>
        <dbReference type="ARBA" id="ARBA00022989"/>
    </source>
</evidence>
<protein>
    <submittedName>
        <fullName evidence="10">ABC transporter permease</fullName>
    </submittedName>
</protein>
<dbReference type="InterPro" id="IPR013525">
    <property type="entry name" value="ABC2_TM"/>
</dbReference>
<evidence type="ECO:0000313" key="11">
    <source>
        <dbReference type="Proteomes" id="UP000318483"/>
    </source>
</evidence>
<dbReference type="AlphaFoldDB" id="A0A5B8J218"/>
<dbReference type="PROSITE" id="PS51012">
    <property type="entry name" value="ABC_TM2"/>
    <property type="match status" value="1"/>
</dbReference>
<dbReference type="InterPro" id="IPR047817">
    <property type="entry name" value="ABC2_TM_bact-type"/>
</dbReference>
<dbReference type="GO" id="GO:0005886">
    <property type="term" value="C:plasma membrane"/>
    <property type="evidence" value="ECO:0007669"/>
    <property type="project" value="UniProtKB-SubCell"/>
</dbReference>
<keyword evidence="10" id="KW-0614">Plasmid</keyword>